<dbReference type="Proteomes" id="UP000807469">
    <property type="component" value="Unassembled WGS sequence"/>
</dbReference>
<sequence length="539" mass="61160">MTKFHGPLSHPNIPDDPGVDAEITLLKENRSLDNQIQQMQESILRLRGIKAVNNRKVNRTRDPFARLPLEVVSQIFLDLRPLPMELGFTLQHVDSNIFAEDIMTPLVLCGVCRAWRTVAGSLPRLWTTIAVNIFSQVDAKFLQQWFERSGNLPVDVYLYIGRLRKHGNELYTVYPESFSPALMDVVNQHSERWLHLNVDIPKQYIKHVDLSSSSKPMLQLLTLHGRSWQNPDDQEIDIGIEMAPNLTHVHVSIDPRRINLDWAKINVVQGLRACTIQSVLDMLSRAPALAHLTLDELIDFEPTIGIYPTTIFTHRGLTSLSVVMWSPAHFIRFSMISFITLPALQHLTLVTEGGADLDPLREFLLRSSCTLTSFKLIFEIWDEDVESTIEILKDMPSLNSLVLLYRNMEMDWSLSPTIRLPPPDVLAEVNILESAFLPNLMEVFIDIECLVGAFYVELDLGSDDSTRPPEAESSHLEPTYLYHLLNPNILLKLNPQVTEDDVDIDPVSEDLSSFGDFFCDTITEYTHEPPSIAIGAHNS</sequence>
<dbReference type="SUPFAM" id="SSF52047">
    <property type="entry name" value="RNI-like"/>
    <property type="match status" value="1"/>
</dbReference>
<gene>
    <name evidence="1" type="ORF">BDN70DRAFT_998535</name>
</gene>
<evidence type="ECO:0008006" key="3">
    <source>
        <dbReference type="Google" id="ProtNLM"/>
    </source>
</evidence>
<dbReference type="AlphaFoldDB" id="A0A9P6CS20"/>
<organism evidence="1 2">
    <name type="scientific">Pholiota conissans</name>
    <dbReference type="NCBI Taxonomy" id="109636"/>
    <lineage>
        <taxon>Eukaryota</taxon>
        <taxon>Fungi</taxon>
        <taxon>Dikarya</taxon>
        <taxon>Basidiomycota</taxon>
        <taxon>Agaricomycotina</taxon>
        <taxon>Agaricomycetes</taxon>
        <taxon>Agaricomycetidae</taxon>
        <taxon>Agaricales</taxon>
        <taxon>Agaricineae</taxon>
        <taxon>Strophariaceae</taxon>
        <taxon>Pholiota</taxon>
    </lineage>
</organism>
<accession>A0A9P6CS20</accession>
<proteinExistence type="predicted"/>
<keyword evidence="2" id="KW-1185">Reference proteome</keyword>
<reference evidence="1" key="1">
    <citation type="submission" date="2020-11" db="EMBL/GenBank/DDBJ databases">
        <authorList>
            <consortium name="DOE Joint Genome Institute"/>
            <person name="Ahrendt S."/>
            <person name="Riley R."/>
            <person name="Andreopoulos W."/>
            <person name="Labutti K."/>
            <person name="Pangilinan J."/>
            <person name="Ruiz-Duenas F.J."/>
            <person name="Barrasa J.M."/>
            <person name="Sanchez-Garcia M."/>
            <person name="Camarero S."/>
            <person name="Miyauchi S."/>
            <person name="Serrano A."/>
            <person name="Linde D."/>
            <person name="Babiker R."/>
            <person name="Drula E."/>
            <person name="Ayuso-Fernandez I."/>
            <person name="Pacheco R."/>
            <person name="Padilla G."/>
            <person name="Ferreira P."/>
            <person name="Barriuso J."/>
            <person name="Kellner H."/>
            <person name="Castanera R."/>
            <person name="Alfaro M."/>
            <person name="Ramirez L."/>
            <person name="Pisabarro A.G."/>
            <person name="Kuo A."/>
            <person name="Tritt A."/>
            <person name="Lipzen A."/>
            <person name="He G."/>
            <person name="Yan M."/>
            <person name="Ng V."/>
            <person name="Cullen D."/>
            <person name="Martin F."/>
            <person name="Rosso M.-N."/>
            <person name="Henrissat B."/>
            <person name="Hibbett D."/>
            <person name="Martinez A.T."/>
            <person name="Grigoriev I.V."/>
        </authorList>
    </citation>
    <scope>NUCLEOTIDE SEQUENCE</scope>
    <source>
        <strain evidence="1">CIRM-BRFM 674</strain>
    </source>
</reference>
<dbReference type="EMBL" id="MU155640">
    <property type="protein sequence ID" value="KAF9471685.1"/>
    <property type="molecule type" value="Genomic_DNA"/>
</dbReference>
<comment type="caution">
    <text evidence="1">The sequence shown here is derived from an EMBL/GenBank/DDBJ whole genome shotgun (WGS) entry which is preliminary data.</text>
</comment>
<evidence type="ECO:0000313" key="1">
    <source>
        <dbReference type="EMBL" id="KAF9471685.1"/>
    </source>
</evidence>
<evidence type="ECO:0000313" key="2">
    <source>
        <dbReference type="Proteomes" id="UP000807469"/>
    </source>
</evidence>
<dbReference type="OrthoDB" id="2886183at2759"/>
<protein>
    <recommendedName>
        <fullName evidence="3">F-box domain-containing protein</fullName>
    </recommendedName>
</protein>
<name>A0A9P6CS20_9AGAR</name>